<feature type="region of interest" description="Disordered" evidence="1">
    <location>
        <begin position="43"/>
        <end position="112"/>
    </location>
</feature>
<sequence>MRAEMVLLAASGLAQAQYFITAPLSTSIISPTVSASTAASVSWSGNNTSSHITTPTGTASASLNGTTTTSRTTSAKTSTFTSSTSKSESSKTSTAAQSSSTNSDDKGGSSKPMVGAGVMAIAFALAL</sequence>
<evidence type="ECO:0000313" key="3">
    <source>
        <dbReference type="EMBL" id="CAI6088989.1"/>
    </source>
</evidence>
<organism evidence="3 4">
    <name type="scientific">Clonostachys chloroleuca</name>
    <dbReference type="NCBI Taxonomy" id="1926264"/>
    <lineage>
        <taxon>Eukaryota</taxon>
        <taxon>Fungi</taxon>
        <taxon>Dikarya</taxon>
        <taxon>Ascomycota</taxon>
        <taxon>Pezizomycotina</taxon>
        <taxon>Sordariomycetes</taxon>
        <taxon>Hypocreomycetidae</taxon>
        <taxon>Hypocreales</taxon>
        <taxon>Bionectriaceae</taxon>
        <taxon>Clonostachys</taxon>
    </lineage>
</organism>
<feature type="signal peptide" evidence="2">
    <location>
        <begin position="1"/>
        <end position="16"/>
    </location>
</feature>
<keyword evidence="2" id="KW-0732">Signal</keyword>
<feature type="chain" id="PRO_5041278128" evidence="2">
    <location>
        <begin position="17"/>
        <end position="127"/>
    </location>
</feature>
<accession>A0AA35M2H0</accession>
<dbReference type="EMBL" id="CABFNP030000902">
    <property type="protein sequence ID" value="CAI6088989.1"/>
    <property type="molecule type" value="Genomic_DNA"/>
</dbReference>
<name>A0AA35M2H0_9HYPO</name>
<keyword evidence="4" id="KW-1185">Reference proteome</keyword>
<feature type="compositionally biased region" description="Low complexity" evidence="1">
    <location>
        <begin position="66"/>
        <end position="101"/>
    </location>
</feature>
<evidence type="ECO:0000256" key="1">
    <source>
        <dbReference type="SAM" id="MobiDB-lite"/>
    </source>
</evidence>
<protein>
    <submittedName>
        <fullName evidence="3">Uncharacterized protein</fullName>
    </submittedName>
</protein>
<comment type="caution">
    <text evidence="3">The sequence shown here is derived from an EMBL/GenBank/DDBJ whole genome shotgun (WGS) entry which is preliminary data.</text>
</comment>
<reference evidence="3" key="1">
    <citation type="submission" date="2023-01" db="EMBL/GenBank/DDBJ databases">
        <authorList>
            <person name="Piombo E."/>
        </authorList>
    </citation>
    <scope>NUCLEOTIDE SEQUENCE</scope>
</reference>
<dbReference type="AlphaFoldDB" id="A0AA35M2H0"/>
<proteinExistence type="predicted"/>
<feature type="compositionally biased region" description="Polar residues" evidence="1">
    <location>
        <begin position="45"/>
        <end position="65"/>
    </location>
</feature>
<evidence type="ECO:0000313" key="4">
    <source>
        <dbReference type="Proteomes" id="UP001160390"/>
    </source>
</evidence>
<evidence type="ECO:0000256" key="2">
    <source>
        <dbReference type="SAM" id="SignalP"/>
    </source>
</evidence>
<gene>
    <name evidence="3" type="ORF">CCHLO57077_00013796</name>
</gene>
<dbReference type="Proteomes" id="UP001160390">
    <property type="component" value="Unassembled WGS sequence"/>
</dbReference>